<evidence type="ECO:0000256" key="1">
    <source>
        <dbReference type="SAM" id="SignalP"/>
    </source>
</evidence>
<name>A0AA39XGZ1_9PEZI</name>
<evidence type="ECO:0000313" key="3">
    <source>
        <dbReference type="Proteomes" id="UP001175000"/>
    </source>
</evidence>
<keyword evidence="3" id="KW-1185">Reference proteome</keyword>
<evidence type="ECO:0000313" key="2">
    <source>
        <dbReference type="EMBL" id="KAK0633828.1"/>
    </source>
</evidence>
<keyword evidence="1" id="KW-0732">Signal</keyword>
<dbReference type="EMBL" id="JAULSU010000001">
    <property type="protein sequence ID" value="KAK0633828.1"/>
    <property type="molecule type" value="Genomic_DNA"/>
</dbReference>
<gene>
    <name evidence="2" type="ORF">B0T14DRAFT_599027</name>
</gene>
<proteinExistence type="predicted"/>
<feature type="chain" id="PRO_5041469631" description="Secreted protein" evidence="1">
    <location>
        <begin position="20"/>
        <end position="123"/>
    </location>
</feature>
<comment type="caution">
    <text evidence="2">The sequence shown here is derived from an EMBL/GenBank/DDBJ whole genome shotgun (WGS) entry which is preliminary data.</text>
</comment>
<evidence type="ECO:0008006" key="4">
    <source>
        <dbReference type="Google" id="ProtNLM"/>
    </source>
</evidence>
<dbReference type="AlphaFoldDB" id="A0AA39XGZ1"/>
<reference evidence="2" key="1">
    <citation type="submission" date="2023-06" db="EMBL/GenBank/DDBJ databases">
        <title>Genome-scale phylogeny and comparative genomics of the fungal order Sordariales.</title>
        <authorList>
            <consortium name="Lawrence Berkeley National Laboratory"/>
            <person name="Hensen N."/>
            <person name="Bonometti L."/>
            <person name="Westerberg I."/>
            <person name="Brannstrom I.O."/>
            <person name="Guillou S."/>
            <person name="Cros-Aarteil S."/>
            <person name="Calhoun S."/>
            <person name="Haridas S."/>
            <person name="Kuo A."/>
            <person name="Mondo S."/>
            <person name="Pangilinan J."/>
            <person name="Riley R."/>
            <person name="Labutti K."/>
            <person name="Andreopoulos B."/>
            <person name="Lipzen A."/>
            <person name="Chen C."/>
            <person name="Yanf M."/>
            <person name="Daum C."/>
            <person name="Ng V."/>
            <person name="Clum A."/>
            <person name="Steindorff A."/>
            <person name="Ohm R."/>
            <person name="Martin F."/>
            <person name="Silar P."/>
            <person name="Natvig D."/>
            <person name="Lalanne C."/>
            <person name="Gautier V."/>
            <person name="Ament-Velasquez S.L."/>
            <person name="Kruys A."/>
            <person name="Hutchinson M.I."/>
            <person name="Powell A.J."/>
            <person name="Barry K."/>
            <person name="Miller A.N."/>
            <person name="Grigoriev I.V."/>
            <person name="Debuchy R."/>
            <person name="Gladieux P."/>
            <person name="Thoren M.H."/>
            <person name="Johannesson H."/>
        </authorList>
    </citation>
    <scope>NUCLEOTIDE SEQUENCE</scope>
    <source>
        <strain evidence="2">CBS 606.72</strain>
    </source>
</reference>
<sequence>MKLIFSLALIAASVLPALADRWEIEWWPANTIPGKQGIMVSKWYSNTNGAAGEDISYRLNACLNNPGPRGMQQFCVSGNDGDQWARFIFAGQNWRCLKLTSTYYQDPNDKDKQGKEIWSEVSC</sequence>
<feature type="signal peptide" evidence="1">
    <location>
        <begin position="1"/>
        <end position="19"/>
    </location>
</feature>
<accession>A0AA39XGZ1</accession>
<dbReference type="Proteomes" id="UP001175000">
    <property type="component" value="Unassembled WGS sequence"/>
</dbReference>
<organism evidence="2 3">
    <name type="scientific">Immersiella caudata</name>
    <dbReference type="NCBI Taxonomy" id="314043"/>
    <lineage>
        <taxon>Eukaryota</taxon>
        <taxon>Fungi</taxon>
        <taxon>Dikarya</taxon>
        <taxon>Ascomycota</taxon>
        <taxon>Pezizomycotina</taxon>
        <taxon>Sordariomycetes</taxon>
        <taxon>Sordariomycetidae</taxon>
        <taxon>Sordariales</taxon>
        <taxon>Lasiosphaeriaceae</taxon>
        <taxon>Immersiella</taxon>
    </lineage>
</organism>
<protein>
    <recommendedName>
        <fullName evidence="4">Secreted protein</fullName>
    </recommendedName>
</protein>